<reference evidence="2 3" key="1">
    <citation type="submission" date="2016-01" db="EMBL/GenBank/DDBJ databases">
        <title>Draft Genome Sequences of Seven Thermophilic Sporeformers Isolated from Foods.</title>
        <authorList>
            <person name="Berendsen E.M."/>
            <person name="Wells-Bennik M.H."/>
            <person name="Krawcyk A.O."/>
            <person name="De Jong A."/>
            <person name="Holsappel S."/>
            <person name="Eijlander R.T."/>
            <person name="Kuipers O.P."/>
        </authorList>
    </citation>
    <scope>NUCLEOTIDE SEQUENCE [LARGE SCALE GENOMIC DNA]</scope>
    <source>
        <strain evidence="2 3">B4119</strain>
    </source>
</reference>
<dbReference type="InterPro" id="IPR050404">
    <property type="entry name" value="Heme-degrading_MO"/>
</dbReference>
<dbReference type="PATRIC" id="fig|81408.3.peg.1821"/>
<dbReference type="InterPro" id="IPR011008">
    <property type="entry name" value="Dimeric_a/b-barrel"/>
</dbReference>
<accession>A0A150L375</accession>
<gene>
    <name evidence="2" type="ORF">B4119_0563</name>
</gene>
<dbReference type="RefSeq" id="WP_061580274.1">
    <property type="nucleotide sequence ID" value="NZ_LQYS01000123.1"/>
</dbReference>
<protein>
    <recommendedName>
        <fullName evidence="1">ABM domain-containing protein</fullName>
    </recommendedName>
</protein>
<dbReference type="EMBL" id="LQYS01000123">
    <property type="protein sequence ID" value="KYD06778.1"/>
    <property type="molecule type" value="Genomic_DNA"/>
</dbReference>
<dbReference type="eggNOG" id="COG2329">
    <property type="taxonomic scope" value="Bacteria"/>
</dbReference>
<dbReference type="STRING" id="81408.B4119_0563"/>
<feature type="domain" description="ABM" evidence="1">
    <location>
        <begin position="66"/>
        <end position="157"/>
    </location>
</feature>
<comment type="caution">
    <text evidence="2">The sequence shown here is derived from an EMBL/GenBank/DDBJ whole genome shotgun (WGS) entry which is preliminary data.</text>
</comment>
<dbReference type="SUPFAM" id="SSF54909">
    <property type="entry name" value="Dimeric alpha+beta barrel"/>
    <property type="match status" value="1"/>
</dbReference>
<dbReference type="AlphaFoldDB" id="A0A150L375"/>
<evidence type="ECO:0000313" key="2">
    <source>
        <dbReference type="EMBL" id="KYD06778.1"/>
    </source>
</evidence>
<dbReference type="PANTHER" id="PTHR34474">
    <property type="entry name" value="SIGNAL TRANSDUCTION PROTEIN TRAP"/>
    <property type="match status" value="1"/>
</dbReference>
<dbReference type="Pfam" id="PF03992">
    <property type="entry name" value="ABM"/>
    <property type="match status" value="1"/>
</dbReference>
<dbReference type="Proteomes" id="UP000075455">
    <property type="component" value="Unassembled WGS sequence"/>
</dbReference>
<organism evidence="2 3">
    <name type="scientific">Saccharococcus caldoxylosilyticus</name>
    <dbReference type="NCBI Taxonomy" id="81408"/>
    <lineage>
        <taxon>Bacteria</taxon>
        <taxon>Bacillati</taxon>
        <taxon>Bacillota</taxon>
        <taxon>Bacilli</taxon>
        <taxon>Bacillales</taxon>
        <taxon>Anoxybacillaceae</taxon>
        <taxon>Saccharococcus</taxon>
    </lineage>
</organism>
<evidence type="ECO:0000259" key="1">
    <source>
        <dbReference type="PROSITE" id="PS51725"/>
    </source>
</evidence>
<name>A0A150L375_9BACL</name>
<dbReference type="Gene3D" id="3.30.70.100">
    <property type="match status" value="1"/>
</dbReference>
<evidence type="ECO:0000313" key="3">
    <source>
        <dbReference type="Proteomes" id="UP000075455"/>
    </source>
</evidence>
<dbReference type="PROSITE" id="PS51725">
    <property type="entry name" value="ABM"/>
    <property type="match status" value="1"/>
</dbReference>
<dbReference type="InterPro" id="IPR007138">
    <property type="entry name" value="ABM_dom"/>
</dbReference>
<sequence>MNKMYITTGTKGYLQQLKNSHPGETMLLLEGEEDAMLLHETAGETVFQEPRAYEVIDAVGPLVGAFVVCNNIPVTDEGRPLFEYRFQQRARLIEQEPGFAAIRVLRPLSNDTYIIMTLWDGKEHFERWQRSQAFAKAHQQGKETKPAGLRLFPRPSYITTYVVAKEGS</sequence>
<proteinExistence type="predicted"/>
<dbReference type="PANTHER" id="PTHR34474:SF2">
    <property type="entry name" value="SIGNAL TRANSDUCTION PROTEIN TRAP"/>
    <property type="match status" value="1"/>
</dbReference>